<dbReference type="AlphaFoldDB" id="A0A9P9F8A8"/>
<dbReference type="SMART" id="SM00066">
    <property type="entry name" value="GAL4"/>
    <property type="match status" value="1"/>
</dbReference>
<evidence type="ECO:0000313" key="5">
    <source>
        <dbReference type="Proteomes" id="UP000738349"/>
    </source>
</evidence>
<dbReference type="GO" id="GO:0008270">
    <property type="term" value="F:zinc ion binding"/>
    <property type="evidence" value="ECO:0007669"/>
    <property type="project" value="InterPro"/>
</dbReference>
<feature type="region of interest" description="Disordered" evidence="2">
    <location>
        <begin position="1"/>
        <end position="31"/>
    </location>
</feature>
<dbReference type="Gene3D" id="4.10.240.10">
    <property type="entry name" value="Zn(2)-C6 fungal-type DNA-binding domain"/>
    <property type="match status" value="1"/>
</dbReference>
<dbReference type="PANTHER" id="PTHR37534">
    <property type="entry name" value="TRANSCRIPTIONAL ACTIVATOR PROTEIN UGA3"/>
    <property type="match status" value="1"/>
</dbReference>
<dbReference type="Pfam" id="PF00172">
    <property type="entry name" value="Zn_clus"/>
    <property type="match status" value="1"/>
</dbReference>
<dbReference type="CDD" id="cd00067">
    <property type="entry name" value="GAL4"/>
    <property type="match status" value="1"/>
</dbReference>
<dbReference type="InterPro" id="IPR036864">
    <property type="entry name" value="Zn2-C6_fun-type_DNA-bd_sf"/>
</dbReference>
<dbReference type="PANTHER" id="PTHR37534:SF46">
    <property type="entry name" value="ZN(II)2CYS6 TRANSCRIPTION FACTOR (EUROFUNG)"/>
    <property type="match status" value="1"/>
</dbReference>
<accession>A0A9P9F8A8</accession>
<dbReference type="Proteomes" id="UP000738349">
    <property type="component" value="Unassembled WGS sequence"/>
</dbReference>
<gene>
    <name evidence="4" type="ORF">EDB81DRAFT_376875</name>
</gene>
<dbReference type="PROSITE" id="PS50048">
    <property type="entry name" value="ZN2_CY6_FUNGAL_2"/>
    <property type="match status" value="1"/>
</dbReference>
<keyword evidence="1" id="KW-0539">Nucleus</keyword>
<organism evidence="4 5">
    <name type="scientific">Dactylonectria macrodidyma</name>
    <dbReference type="NCBI Taxonomy" id="307937"/>
    <lineage>
        <taxon>Eukaryota</taxon>
        <taxon>Fungi</taxon>
        <taxon>Dikarya</taxon>
        <taxon>Ascomycota</taxon>
        <taxon>Pezizomycotina</taxon>
        <taxon>Sordariomycetes</taxon>
        <taxon>Hypocreomycetidae</taxon>
        <taxon>Hypocreales</taxon>
        <taxon>Nectriaceae</taxon>
        <taxon>Dactylonectria</taxon>
    </lineage>
</organism>
<evidence type="ECO:0000313" key="4">
    <source>
        <dbReference type="EMBL" id="KAH7156029.1"/>
    </source>
</evidence>
<evidence type="ECO:0000256" key="1">
    <source>
        <dbReference type="ARBA" id="ARBA00023242"/>
    </source>
</evidence>
<keyword evidence="5" id="KW-1185">Reference proteome</keyword>
<comment type="caution">
    <text evidence="4">The sequence shown here is derived from an EMBL/GenBank/DDBJ whole genome shotgun (WGS) entry which is preliminary data.</text>
</comment>
<dbReference type="InterPro" id="IPR001138">
    <property type="entry name" value="Zn2Cys6_DnaBD"/>
</dbReference>
<feature type="domain" description="Zn(2)-C6 fungal-type" evidence="3">
    <location>
        <begin position="39"/>
        <end position="67"/>
    </location>
</feature>
<sequence>MSGTADANTDPAMISTESKETGSRAAGRKRNNPGRSKFGCLTCRTKHVKCDEQLPVCRRCQRLGLTCQPYWLKPTSASKKPSPQLKLLRPKESVSPGSSMSFGCPESAHSPASLDDVTETWLDEPPNMDLAVRPDSVDLDDIFAIIANSTSPASQYQHGYSSCIDEAETDAYAWLPQVSYTLSTSHIPLPNSLVLGKSEIAAIRHYETVFAITQTSKDPQWSLPKLLLRQASCNTMVMHFALAISLHDLDAQYDIQTDNQVLAHRHFLSGSSLFQSAVVHHGGNHIDILACFYYIYIYMTRRKMVDKYRLQMLSQKTLDYINKLDLESLASVSGNAKIGNQVAPNAAIRTFLCRLVLWLYKEDVYCSFSGCAGDVARYVQEKPNLLKAIWEVSRPMLQLNWGAEYPEIQCIKDMEMSHVVDMTIELLSLRFDVTEMGHSGPNHDVLQDIEAKFSWIETKYFAVFGVVTSATPPTTESVAFAAAAVAIYYAIRLCYYRYTGESSGQAQNTAAEQCLARLLAAAQRATSHAYSHSTWDGLQWALFIGGIETRDAIHRDWIMGKLTTPRFKSALRTIAGVESQSGKVGMQTISTILRGSYSEAMPLTIQVS</sequence>
<dbReference type="PROSITE" id="PS00463">
    <property type="entry name" value="ZN2_CY6_FUNGAL_1"/>
    <property type="match status" value="1"/>
</dbReference>
<feature type="region of interest" description="Disordered" evidence="2">
    <location>
        <begin position="76"/>
        <end position="112"/>
    </location>
</feature>
<dbReference type="GO" id="GO:0000981">
    <property type="term" value="F:DNA-binding transcription factor activity, RNA polymerase II-specific"/>
    <property type="evidence" value="ECO:0007669"/>
    <property type="project" value="InterPro"/>
</dbReference>
<dbReference type="SUPFAM" id="SSF57701">
    <property type="entry name" value="Zn2/Cys6 DNA-binding domain"/>
    <property type="match status" value="1"/>
</dbReference>
<reference evidence="4" key="1">
    <citation type="journal article" date="2021" name="Nat. Commun.">
        <title>Genetic determinants of endophytism in the Arabidopsis root mycobiome.</title>
        <authorList>
            <person name="Mesny F."/>
            <person name="Miyauchi S."/>
            <person name="Thiergart T."/>
            <person name="Pickel B."/>
            <person name="Atanasova L."/>
            <person name="Karlsson M."/>
            <person name="Huettel B."/>
            <person name="Barry K.W."/>
            <person name="Haridas S."/>
            <person name="Chen C."/>
            <person name="Bauer D."/>
            <person name="Andreopoulos W."/>
            <person name="Pangilinan J."/>
            <person name="LaButti K."/>
            <person name="Riley R."/>
            <person name="Lipzen A."/>
            <person name="Clum A."/>
            <person name="Drula E."/>
            <person name="Henrissat B."/>
            <person name="Kohler A."/>
            <person name="Grigoriev I.V."/>
            <person name="Martin F.M."/>
            <person name="Hacquard S."/>
        </authorList>
    </citation>
    <scope>NUCLEOTIDE SEQUENCE</scope>
    <source>
        <strain evidence="4">MPI-CAGE-AT-0147</strain>
    </source>
</reference>
<protein>
    <recommendedName>
        <fullName evidence="3">Zn(2)-C6 fungal-type domain-containing protein</fullName>
    </recommendedName>
</protein>
<name>A0A9P9F8A8_9HYPO</name>
<dbReference type="EMBL" id="JAGMUV010000005">
    <property type="protein sequence ID" value="KAH7156029.1"/>
    <property type="molecule type" value="Genomic_DNA"/>
</dbReference>
<dbReference type="OrthoDB" id="4356994at2759"/>
<evidence type="ECO:0000259" key="3">
    <source>
        <dbReference type="PROSITE" id="PS50048"/>
    </source>
</evidence>
<evidence type="ECO:0000256" key="2">
    <source>
        <dbReference type="SAM" id="MobiDB-lite"/>
    </source>
</evidence>
<proteinExistence type="predicted"/>